<evidence type="ECO:0000313" key="2">
    <source>
        <dbReference type="Proteomes" id="UP000183567"/>
    </source>
</evidence>
<gene>
    <name evidence="1" type="ORF">AZE42_14082</name>
</gene>
<evidence type="ECO:0000313" key="1">
    <source>
        <dbReference type="EMBL" id="OJA18234.1"/>
    </source>
</evidence>
<accession>A0A1J8R911</accession>
<reference evidence="1 2" key="1">
    <citation type="submission" date="2016-03" db="EMBL/GenBank/DDBJ databases">
        <title>Comparative genomics of the ectomycorrhizal sister species Rhizopogon vinicolor and Rhizopogon vesiculosus (Basidiomycota: Boletales) reveals a divergence of the mating type B locus.</title>
        <authorList>
            <person name="Mujic A.B."/>
            <person name="Kuo A."/>
            <person name="Tritt A."/>
            <person name="Lipzen A."/>
            <person name="Chen C."/>
            <person name="Johnson J."/>
            <person name="Sharma A."/>
            <person name="Barry K."/>
            <person name="Grigoriev I.V."/>
            <person name="Spatafora J.W."/>
        </authorList>
    </citation>
    <scope>NUCLEOTIDE SEQUENCE [LARGE SCALE GENOMIC DNA]</scope>
    <source>
        <strain evidence="1 2">AM-OR11-056</strain>
    </source>
</reference>
<proteinExistence type="predicted"/>
<name>A0A1J8R911_9AGAM</name>
<dbReference type="Proteomes" id="UP000183567">
    <property type="component" value="Unassembled WGS sequence"/>
</dbReference>
<protein>
    <submittedName>
        <fullName evidence="1">Uncharacterized protein</fullName>
    </submittedName>
</protein>
<dbReference type="OrthoDB" id="2654519at2759"/>
<organism evidence="1 2">
    <name type="scientific">Rhizopogon vesiculosus</name>
    <dbReference type="NCBI Taxonomy" id="180088"/>
    <lineage>
        <taxon>Eukaryota</taxon>
        <taxon>Fungi</taxon>
        <taxon>Dikarya</taxon>
        <taxon>Basidiomycota</taxon>
        <taxon>Agaricomycotina</taxon>
        <taxon>Agaricomycetes</taxon>
        <taxon>Agaricomycetidae</taxon>
        <taxon>Boletales</taxon>
        <taxon>Suillineae</taxon>
        <taxon>Rhizopogonaceae</taxon>
        <taxon>Rhizopogon</taxon>
    </lineage>
</organism>
<sequence>MKDLATQLWRQGGMRVFILSAWKTEAGEIKINGNAQSLAGHQI</sequence>
<dbReference type="EMBL" id="LVVM01001577">
    <property type="protein sequence ID" value="OJA18234.1"/>
    <property type="molecule type" value="Genomic_DNA"/>
</dbReference>
<comment type="caution">
    <text evidence="1">The sequence shown here is derived from an EMBL/GenBank/DDBJ whole genome shotgun (WGS) entry which is preliminary data.</text>
</comment>
<dbReference type="AlphaFoldDB" id="A0A1J8R911"/>
<keyword evidence="2" id="KW-1185">Reference proteome</keyword>